<dbReference type="PANTHER" id="PTHR21064">
    <property type="entry name" value="AMINOGLYCOSIDE PHOSPHOTRANSFERASE DOMAIN-CONTAINING PROTEIN-RELATED"/>
    <property type="match status" value="1"/>
</dbReference>
<dbReference type="EMBL" id="JAGYPJ010000001">
    <property type="protein sequence ID" value="MBS4200030.1"/>
    <property type="molecule type" value="Genomic_DNA"/>
</dbReference>
<dbReference type="GO" id="GO:0009088">
    <property type="term" value="P:threonine biosynthetic process"/>
    <property type="evidence" value="ECO:0007669"/>
    <property type="project" value="TreeGrafter"/>
</dbReference>
<dbReference type="InterPro" id="IPR011009">
    <property type="entry name" value="Kinase-like_dom_sf"/>
</dbReference>
<comment type="similarity">
    <text evidence="1">Belongs to the pseudomonas-type ThrB family.</text>
</comment>
<name>A0A942YLV3_9BACI</name>
<dbReference type="InterPro" id="IPR050249">
    <property type="entry name" value="Pseudomonas-type_ThrB"/>
</dbReference>
<evidence type="ECO:0000259" key="2">
    <source>
        <dbReference type="Pfam" id="PF01636"/>
    </source>
</evidence>
<comment type="caution">
    <text evidence="3">The sequence shown here is derived from an EMBL/GenBank/DDBJ whole genome shotgun (WGS) entry which is preliminary data.</text>
</comment>
<dbReference type="InterPro" id="IPR002575">
    <property type="entry name" value="Aminoglycoside_PTrfase"/>
</dbReference>
<evidence type="ECO:0000256" key="1">
    <source>
        <dbReference type="ARBA" id="ARBA00038240"/>
    </source>
</evidence>
<dbReference type="AlphaFoldDB" id="A0A942YLV3"/>
<dbReference type="RefSeq" id="WP_213110651.1">
    <property type="nucleotide sequence ID" value="NZ_JAGYPJ010000001.1"/>
</dbReference>
<dbReference type="SUPFAM" id="SSF56112">
    <property type="entry name" value="Protein kinase-like (PK-like)"/>
    <property type="match status" value="1"/>
</dbReference>
<feature type="domain" description="Aminoglycoside phosphotransferase" evidence="2">
    <location>
        <begin position="35"/>
        <end position="230"/>
    </location>
</feature>
<sequence length="318" mass="38218">MNVEEMNNILKSVINSEIYEINLQSEGFQNIVATFKIDESQYVARFSDKKKKWIEAEILWLDYLHNKGIRLAAPVQFEGLEKIIEITMNQERYWLTFFHHTGGHPVNVLESTEWNGEFFYRWGRLLATLHNISGASFDRPEGNANIRSDEKWVNDYYKHLNKKLINFLKTPNNFGLIHKDLHQGNFHMVDGEIVLFDFDDCAYYFFAQDLAVSIYHALWTGTSFHPEWDDFPHYFLTYFLKGYLSMRQLSEEMYGQLIILLQLRELFLYTLFKEQWNPENMEDWQFEKLRELESNIIEKRIPYEKELEKVKHYFIRSV</sequence>
<evidence type="ECO:0000313" key="4">
    <source>
        <dbReference type="Proteomes" id="UP000682713"/>
    </source>
</evidence>
<dbReference type="Gene3D" id="3.90.1200.10">
    <property type="match status" value="1"/>
</dbReference>
<organism evidence="3 4">
    <name type="scientific">Lederbergia citrisecunda</name>
    <dbReference type="NCBI Taxonomy" id="2833583"/>
    <lineage>
        <taxon>Bacteria</taxon>
        <taxon>Bacillati</taxon>
        <taxon>Bacillota</taxon>
        <taxon>Bacilli</taxon>
        <taxon>Bacillales</taxon>
        <taxon>Bacillaceae</taxon>
        <taxon>Lederbergia</taxon>
    </lineage>
</organism>
<dbReference type="Proteomes" id="UP000682713">
    <property type="component" value="Unassembled WGS sequence"/>
</dbReference>
<dbReference type="PANTHER" id="PTHR21064:SF6">
    <property type="entry name" value="AMINOGLYCOSIDE PHOSPHOTRANSFERASE DOMAIN-CONTAINING PROTEIN"/>
    <property type="match status" value="1"/>
</dbReference>
<evidence type="ECO:0000313" key="3">
    <source>
        <dbReference type="EMBL" id="MBS4200030.1"/>
    </source>
</evidence>
<accession>A0A942YLV3</accession>
<dbReference type="Pfam" id="PF01636">
    <property type="entry name" value="APH"/>
    <property type="match status" value="1"/>
</dbReference>
<keyword evidence="4" id="KW-1185">Reference proteome</keyword>
<reference evidence="3 4" key="1">
    <citation type="submission" date="2021-05" db="EMBL/GenBank/DDBJ databases">
        <title>Novel Bacillus species.</title>
        <authorList>
            <person name="Liu G."/>
        </authorList>
    </citation>
    <scope>NUCLEOTIDE SEQUENCE [LARGE SCALE GENOMIC DNA]</scope>
    <source>
        <strain evidence="3 4">FJAT-49732</strain>
    </source>
</reference>
<protein>
    <submittedName>
        <fullName evidence="3">Phosphotransferase</fullName>
    </submittedName>
</protein>
<dbReference type="GO" id="GO:0004413">
    <property type="term" value="F:homoserine kinase activity"/>
    <property type="evidence" value="ECO:0007669"/>
    <property type="project" value="TreeGrafter"/>
</dbReference>
<gene>
    <name evidence="3" type="ORF">KHA93_10220</name>
</gene>
<proteinExistence type="inferred from homology"/>